<organism evidence="1 2">
    <name type="scientific">Streptomyces typhae</name>
    <dbReference type="NCBI Taxonomy" id="2681492"/>
    <lineage>
        <taxon>Bacteria</taxon>
        <taxon>Bacillati</taxon>
        <taxon>Actinomycetota</taxon>
        <taxon>Actinomycetes</taxon>
        <taxon>Kitasatosporales</taxon>
        <taxon>Streptomycetaceae</taxon>
        <taxon>Streptomyces</taxon>
    </lineage>
</organism>
<protein>
    <recommendedName>
        <fullName evidence="3">Bifunctional DNA primase/polymerase, N-terminal</fullName>
    </recommendedName>
</protein>
<gene>
    <name evidence="1" type="ORF">GPA10_03585</name>
</gene>
<evidence type="ECO:0000313" key="2">
    <source>
        <dbReference type="Proteomes" id="UP000483802"/>
    </source>
</evidence>
<reference evidence="1 2" key="1">
    <citation type="submission" date="2019-11" db="EMBL/GenBank/DDBJ databases">
        <title>Streptomyces typhae sp. nov., a novel endophytic actinomycete isolated from the root of cattail pollen (Typha angustifolia L.).</title>
        <authorList>
            <person name="Peng C."/>
        </authorList>
    </citation>
    <scope>NUCLEOTIDE SEQUENCE [LARGE SCALE GENOMIC DNA]</scope>
    <source>
        <strain evidence="2">p1417</strain>
    </source>
</reference>
<evidence type="ECO:0000313" key="1">
    <source>
        <dbReference type="EMBL" id="MVO83870.1"/>
    </source>
</evidence>
<comment type="caution">
    <text evidence="1">The sequence shown here is derived from an EMBL/GenBank/DDBJ whole genome shotgun (WGS) entry which is preliminary data.</text>
</comment>
<name>A0A6L6WPE9_9ACTN</name>
<dbReference type="Proteomes" id="UP000483802">
    <property type="component" value="Unassembled WGS sequence"/>
</dbReference>
<dbReference type="AlphaFoldDB" id="A0A6L6WPE9"/>
<dbReference type="EMBL" id="WPNZ01000001">
    <property type="protein sequence ID" value="MVO83870.1"/>
    <property type="molecule type" value="Genomic_DNA"/>
</dbReference>
<sequence>MAGWAEHGVALLPLGVRFDALRVPGRLVHTAVGSDEPATVGAALRDWLHGPVVRDVRTGDGSGCYYALVAPYALCTPCAPWEESVGRLGAGTYLGVPRIGSQVSPVTFWAVRPEHPGHLCDPIRLAALLSTAETLDAVQP</sequence>
<keyword evidence="2" id="KW-1185">Reference proteome</keyword>
<evidence type="ECO:0008006" key="3">
    <source>
        <dbReference type="Google" id="ProtNLM"/>
    </source>
</evidence>
<accession>A0A6L6WPE9</accession>
<proteinExistence type="predicted"/>